<evidence type="ECO:0000256" key="8">
    <source>
        <dbReference type="SAM" id="MobiDB-lite"/>
    </source>
</evidence>
<protein>
    <recommendedName>
        <fullName evidence="7">ATPase synthesis protein 25</fullName>
    </recommendedName>
</protein>
<dbReference type="GO" id="GO:0005743">
    <property type="term" value="C:mitochondrial inner membrane"/>
    <property type="evidence" value="ECO:0007669"/>
    <property type="project" value="UniProtKB-SubCell"/>
</dbReference>
<sequence>MLKASKGLPRLRLLATMGCKRTVLLQSAAIRCLSLSSIVCQERSSPKPWYLNVGNRERELKQTIFQAQDISLPSNSPASLVKISNFLRDELGLTDIVVFDLREGVFETAAAKMCNFMVLATAGSPKHCQTSFQRLNSLIKREYESFAHVEGQYNAKEQRKRQRRLARRPNLASNSESKVPTESWFMIDTKVDRIFVNILTHKRRQEINLEELYAPEEEKAKYVRSQPEKSATEVNSEDNILAGLRRLVNQRREYSTVAPAALVSEKLLQNLQSQDYPSAFRLINNNKDQSLQLMQTLVEWVSNLPIEEEAAVPWSKWVTAFESCWPLVLPEEKASQYWSLRLKFFKLVNMADMKHYNLSNFFNDYLLAKKATGAGLVPQDLVEFLKLAIVNTRYCDKHRGYWDLVHSNDIVVKALRLFEDVRGADAIVKDSSVVTMLLRTMVSGQEIGERATRLHAVYEVSDYLVDTFGPELTPPTIAGILEVLAAAKDWNKYLQFWEAGIGGLVPGADQRPWAHFIRLVVESGDVEMMRKLLSEGHLLWLDRLQVEIDDELKAQLGLLFAKADPEQLWSQELQDHLLLQKL</sequence>
<evidence type="ECO:0000256" key="7">
    <source>
        <dbReference type="RuleBase" id="RU367062"/>
    </source>
</evidence>
<dbReference type="Gene3D" id="3.30.460.10">
    <property type="entry name" value="Beta Polymerase, domain 2"/>
    <property type="match status" value="1"/>
</dbReference>
<keyword evidence="5 7" id="KW-0496">Mitochondrion</keyword>
<evidence type="ECO:0000313" key="10">
    <source>
        <dbReference type="EMBL" id="CDF89016.1"/>
    </source>
</evidence>
<dbReference type="InterPro" id="IPR025210">
    <property type="entry name" value="ATP25_mRNA_stabil_dom"/>
</dbReference>
<keyword evidence="4 7" id="KW-0809">Transit peptide</keyword>
<feature type="domain" description="ATP25 mRNA stabilisation" evidence="9">
    <location>
        <begin position="268"/>
        <end position="563"/>
    </location>
</feature>
<keyword evidence="3 7" id="KW-0999">Mitochondrion inner membrane</keyword>
<dbReference type="GO" id="GO:0140053">
    <property type="term" value="P:mitochondrial gene expression"/>
    <property type="evidence" value="ECO:0007669"/>
    <property type="project" value="UniProtKB-UniRule"/>
</dbReference>
<dbReference type="EMBL" id="HG316456">
    <property type="protein sequence ID" value="CDF89016.1"/>
    <property type="molecule type" value="Genomic_DNA"/>
</dbReference>
<organism evidence="10 11">
    <name type="scientific">Zygosaccharomyces bailii (strain CLIB 213 / ATCC 58445 / CBS 680 / BCRC 21525 / NBRC 1098 / NCYC 1416 / NRRL Y-2227)</name>
    <dbReference type="NCBI Taxonomy" id="1333698"/>
    <lineage>
        <taxon>Eukaryota</taxon>
        <taxon>Fungi</taxon>
        <taxon>Dikarya</taxon>
        <taxon>Ascomycota</taxon>
        <taxon>Saccharomycotina</taxon>
        <taxon>Saccharomycetes</taxon>
        <taxon>Saccharomycetales</taxon>
        <taxon>Saccharomycetaceae</taxon>
        <taxon>Zygosaccharomyces</taxon>
    </lineage>
</organism>
<proteinExistence type="inferred from homology"/>
<name>A0A8J2T684_ZYGB2</name>
<accession>A0A8J2T684</accession>
<evidence type="ECO:0000259" key="9">
    <source>
        <dbReference type="Pfam" id="PF13929"/>
    </source>
</evidence>
<dbReference type="Proteomes" id="UP000019375">
    <property type="component" value="Unassembled WGS sequence"/>
</dbReference>
<dbReference type="InterPro" id="IPR043519">
    <property type="entry name" value="NT_sf"/>
</dbReference>
<evidence type="ECO:0000256" key="5">
    <source>
        <dbReference type="ARBA" id="ARBA00023128"/>
    </source>
</evidence>
<dbReference type="PANTHER" id="PTHR28087:SF1">
    <property type="entry name" value="ATPASE SYNTHESIS PROTEIN 25, MITOCHONDRIAL"/>
    <property type="match status" value="1"/>
</dbReference>
<dbReference type="OrthoDB" id="107372at2759"/>
<keyword evidence="11" id="KW-1185">Reference proteome</keyword>
<reference evidence="11" key="1">
    <citation type="journal article" date="2013" name="Genome Announc.">
        <title>Genome sequence of the food spoilage yeast Zygosaccharomyces bailii CLIB 213(T).</title>
        <authorList>
            <person name="Galeote V."/>
            <person name="Bigey F."/>
            <person name="Devillers H."/>
            <person name="Neuveglise C."/>
            <person name="Dequin S."/>
        </authorList>
    </citation>
    <scope>NUCLEOTIDE SEQUENCE [LARGE SCALE GENOMIC DNA]</scope>
    <source>
        <strain evidence="11">CLIB 213 / ATCC 58445 / CBS 680 / CCRC 21525 / NBRC 1098 / NCYC 1416 / NRRL Y-2227</strain>
    </source>
</reference>
<evidence type="ECO:0000256" key="6">
    <source>
        <dbReference type="ARBA" id="ARBA00023136"/>
    </source>
</evidence>
<evidence type="ECO:0000256" key="2">
    <source>
        <dbReference type="ARBA" id="ARBA00010787"/>
    </source>
</evidence>
<dbReference type="Pfam" id="PF13929">
    <property type="entry name" value="mRNA_stabil"/>
    <property type="match status" value="1"/>
</dbReference>
<gene>
    <name evidence="10" type="ORF">BN860_07250g</name>
</gene>
<dbReference type="GO" id="GO:0048255">
    <property type="term" value="P:mRNA stabilization"/>
    <property type="evidence" value="ECO:0007669"/>
    <property type="project" value="InterPro"/>
</dbReference>
<evidence type="ECO:0000313" key="11">
    <source>
        <dbReference type="Proteomes" id="UP000019375"/>
    </source>
</evidence>
<feature type="region of interest" description="Disordered" evidence="8">
    <location>
        <begin position="154"/>
        <end position="176"/>
    </location>
</feature>
<dbReference type="AlphaFoldDB" id="A0A8J2T684"/>
<dbReference type="InterPro" id="IPR040152">
    <property type="entry name" value="Atp25"/>
</dbReference>
<evidence type="ECO:0000256" key="1">
    <source>
        <dbReference type="ARBA" id="ARBA00004443"/>
    </source>
</evidence>
<dbReference type="SUPFAM" id="SSF81301">
    <property type="entry name" value="Nucleotidyltransferase"/>
    <property type="match status" value="1"/>
</dbReference>
<dbReference type="PANTHER" id="PTHR28087">
    <property type="entry name" value="ATPASE SYNTHESIS PROTEIN 25, MITOCHONDRIAL"/>
    <property type="match status" value="1"/>
</dbReference>
<comment type="function">
    <text evidence="7">Mitochondrial mRNA stabilization factor.</text>
</comment>
<dbReference type="Pfam" id="PF02410">
    <property type="entry name" value="RsfS"/>
    <property type="match status" value="1"/>
</dbReference>
<evidence type="ECO:0000256" key="3">
    <source>
        <dbReference type="ARBA" id="ARBA00022792"/>
    </source>
</evidence>
<comment type="subcellular location">
    <subcellularLocation>
        <location evidence="1 7">Mitochondrion inner membrane</location>
        <topology evidence="1 7">Peripheral membrane protein</topology>
        <orientation evidence="1 7">Matrix side</orientation>
    </subcellularLocation>
</comment>
<evidence type="ECO:0000256" key="4">
    <source>
        <dbReference type="ARBA" id="ARBA00022946"/>
    </source>
</evidence>
<comment type="similarity">
    <text evidence="2 7">Belongs to the ATP25 family.</text>
</comment>
<keyword evidence="6 7" id="KW-0472">Membrane</keyword>
<feature type="compositionally biased region" description="Basic residues" evidence="8">
    <location>
        <begin position="158"/>
        <end position="167"/>
    </location>
</feature>